<dbReference type="EMBL" id="SNRW01005243">
    <property type="protein sequence ID" value="KAA6385501.1"/>
    <property type="molecule type" value="Genomic_DNA"/>
</dbReference>
<protein>
    <recommendedName>
        <fullName evidence="1">CID domain-containing protein</fullName>
    </recommendedName>
</protein>
<sequence>MTQTANTTQMTRSLADSLKSPDFSETLAESVAKIPISENRINKIVQAALEHISDPRIVCRPIEDMIQQAEQPSDLRLPGMYIINALSRMKKDGKVFEGQFEKNIVQTTQTAFRTSKKDQEKIKGLLITWSKLKIFEGKIGELLQIAQNVLPDAIQSSPEIGQGQIINDGSPQFFPKFIKFAKF</sequence>
<gene>
    <name evidence="2" type="ORF">EZS28_018974</name>
</gene>
<evidence type="ECO:0000313" key="2">
    <source>
        <dbReference type="EMBL" id="KAA6385501.1"/>
    </source>
</evidence>
<accession>A0A5J4VSG1</accession>
<dbReference type="SUPFAM" id="SSF48464">
    <property type="entry name" value="ENTH/VHS domain"/>
    <property type="match status" value="1"/>
</dbReference>
<feature type="domain" description="CID" evidence="1">
    <location>
        <begin position="22"/>
        <end position="148"/>
    </location>
</feature>
<dbReference type="InterPro" id="IPR006569">
    <property type="entry name" value="CID_dom"/>
</dbReference>
<dbReference type="SMART" id="SM00582">
    <property type="entry name" value="RPR"/>
    <property type="match status" value="1"/>
</dbReference>
<dbReference type="Proteomes" id="UP000324800">
    <property type="component" value="Unassembled WGS sequence"/>
</dbReference>
<dbReference type="OrthoDB" id="79367at2759"/>
<evidence type="ECO:0000259" key="1">
    <source>
        <dbReference type="SMART" id="SM00582"/>
    </source>
</evidence>
<dbReference type="AlphaFoldDB" id="A0A5J4VSG1"/>
<dbReference type="Pfam" id="PF04818">
    <property type="entry name" value="CID"/>
    <property type="match status" value="1"/>
</dbReference>
<name>A0A5J4VSG1_9EUKA</name>
<dbReference type="Gene3D" id="1.25.40.90">
    <property type="match status" value="1"/>
</dbReference>
<evidence type="ECO:0000313" key="3">
    <source>
        <dbReference type="Proteomes" id="UP000324800"/>
    </source>
</evidence>
<organism evidence="2 3">
    <name type="scientific">Streblomastix strix</name>
    <dbReference type="NCBI Taxonomy" id="222440"/>
    <lineage>
        <taxon>Eukaryota</taxon>
        <taxon>Metamonada</taxon>
        <taxon>Preaxostyla</taxon>
        <taxon>Oxymonadida</taxon>
        <taxon>Streblomastigidae</taxon>
        <taxon>Streblomastix</taxon>
    </lineage>
</organism>
<reference evidence="2 3" key="1">
    <citation type="submission" date="2019-03" db="EMBL/GenBank/DDBJ databases">
        <title>Single cell metagenomics reveals metabolic interactions within the superorganism composed of flagellate Streblomastix strix and complex community of Bacteroidetes bacteria on its surface.</title>
        <authorList>
            <person name="Treitli S.C."/>
            <person name="Kolisko M."/>
            <person name="Husnik F."/>
            <person name="Keeling P."/>
            <person name="Hampl V."/>
        </authorList>
    </citation>
    <scope>NUCLEOTIDE SEQUENCE [LARGE SCALE GENOMIC DNA]</scope>
    <source>
        <strain evidence="2">ST1C</strain>
    </source>
</reference>
<comment type="caution">
    <text evidence="2">The sequence shown here is derived from an EMBL/GenBank/DDBJ whole genome shotgun (WGS) entry which is preliminary data.</text>
</comment>
<proteinExistence type="predicted"/>
<dbReference type="InterPro" id="IPR008942">
    <property type="entry name" value="ENTH_VHS"/>
</dbReference>